<dbReference type="Pfam" id="PF00015">
    <property type="entry name" value="MCPsignal"/>
    <property type="match status" value="1"/>
</dbReference>
<keyword evidence="6" id="KW-0472">Membrane</keyword>
<keyword evidence="6" id="KW-0812">Transmembrane</keyword>
<dbReference type="CDD" id="cd11386">
    <property type="entry name" value="MCP_signal"/>
    <property type="match status" value="1"/>
</dbReference>
<dbReference type="EMBL" id="ATHI01000027">
    <property type="protein sequence ID" value="EPR32353.1"/>
    <property type="molecule type" value="Genomic_DNA"/>
</dbReference>
<evidence type="ECO:0000259" key="7">
    <source>
        <dbReference type="PROSITE" id="PS50111"/>
    </source>
</evidence>
<evidence type="ECO:0000256" key="5">
    <source>
        <dbReference type="SAM" id="Coils"/>
    </source>
</evidence>
<dbReference type="InterPro" id="IPR007891">
    <property type="entry name" value="CHASE3"/>
</dbReference>
<dbReference type="InterPro" id="IPR003660">
    <property type="entry name" value="HAMP_dom"/>
</dbReference>
<keyword evidence="5" id="KW-0175">Coiled coil</keyword>
<feature type="coiled-coil region" evidence="5">
    <location>
        <begin position="252"/>
        <end position="303"/>
    </location>
</feature>
<dbReference type="GO" id="GO:0016020">
    <property type="term" value="C:membrane"/>
    <property type="evidence" value="ECO:0007669"/>
    <property type="project" value="UniProtKB-SubCell"/>
</dbReference>
<dbReference type="FunFam" id="1.10.287.950:FF:000001">
    <property type="entry name" value="Methyl-accepting chemotaxis sensory transducer"/>
    <property type="match status" value="1"/>
</dbReference>
<dbReference type="SUPFAM" id="SSF58104">
    <property type="entry name" value="Methyl-accepting chemotaxis protein (MCP) signaling domain"/>
    <property type="match status" value="1"/>
</dbReference>
<feature type="transmembrane region" description="Helical" evidence="6">
    <location>
        <begin position="194"/>
        <end position="218"/>
    </location>
</feature>
<dbReference type="GO" id="GO:0006935">
    <property type="term" value="P:chemotaxis"/>
    <property type="evidence" value="ECO:0007669"/>
    <property type="project" value="InterPro"/>
</dbReference>
<protein>
    <submittedName>
        <fullName evidence="9">Methyl-accepting chemotaxis sensory transducer</fullName>
    </submittedName>
</protein>
<reference evidence="9 10" key="1">
    <citation type="journal article" date="2013" name="Genome Announc.">
        <title>Draft genome sequences for three mercury-methylating, sulfate-reducing bacteria.</title>
        <authorList>
            <person name="Brown S.D."/>
            <person name="Hurt R.A.Jr."/>
            <person name="Gilmour C.C."/>
            <person name="Elias D.A."/>
        </authorList>
    </citation>
    <scope>NUCLEOTIDE SEQUENCE [LARGE SCALE GENOMIC DNA]</scope>
    <source>
        <strain evidence="9 10">DSM 16529</strain>
    </source>
</reference>
<proteinExistence type="inferred from homology"/>
<evidence type="ECO:0000256" key="4">
    <source>
        <dbReference type="PROSITE-ProRule" id="PRU00284"/>
    </source>
</evidence>
<comment type="subcellular location">
    <subcellularLocation>
        <location evidence="1">Membrane</location>
    </subcellularLocation>
</comment>
<evidence type="ECO:0000256" key="1">
    <source>
        <dbReference type="ARBA" id="ARBA00004370"/>
    </source>
</evidence>
<feature type="transmembrane region" description="Helical" evidence="6">
    <location>
        <begin position="12"/>
        <end position="31"/>
    </location>
</feature>
<dbReference type="SMART" id="SM00304">
    <property type="entry name" value="HAMP"/>
    <property type="match status" value="1"/>
</dbReference>
<evidence type="ECO:0000256" key="6">
    <source>
        <dbReference type="SAM" id="Phobius"/>
    </source>
</evidence>
<evidence type="ECO:0000313" key="10">
    <source>
        <dbReference type="Proteomes" id="UP000014975"/>
    </source>
</evidence>
<dbReference type="PANTHER" id="PTHR32089">
    <property type="entry name" value="METHYL-ACCEPTING CHEMOTAXIS PROTEIN MCPB"/>
    <property type="match status" value="1"/>
</dbReference>
<keyword evidence="2 4" id="KW-0807">Transducer</keyword>
<dbReference type="SMART" id="SM00283">
    <property type="entry name" value="MA"/>
    <property type="match status" value="1"/>
</dbReference>
<dbReference type="Gene3D" id="1.10.287.950">
    <property type="entry name" value="Methyl-accepting chemotaxis protein"/>
    <property type="match status" value="1"/>
</dbReference>
<evidence type="ECO:0000313" key="9">
    <source>
        <dbReference type="EMBL" id="EPR32353.1"/>
    </source>
</evidence>
<dbReference type="PANTHER" id="PTHR32089:SF112">
    <property type="entry name" value="LYSOZYME-LIKE PROTEIN-RELATED"/>
    <property type="match status" value="1"/>
</dbReference>
<dbReference type="CDD" id="cd19410">
    <property type="entry name" value="HK9-like_sensor"/>
    <property type="match status" value="1"/>
</dbReference>
<dbReference type="STRING" id="1121439.dsat_0705"/>
<dbReference type="eggNOG" id="COG0840">
    <property type="taxonomic scope" value="Bacteria"/>
</dbReference>
<name>S7UJ81_9BACT</name>
<dbReference type="PATRIC" id="fig|1121439.3.peg.2065"/>
<dbReference type="PROSITE" id="PS50111">
    <property type="entry name" value="CHEMOTAXIS_TRANSDUC_2"/>
    <property type="match status" value="1"/>
</dbReference>
<gene>
    <name evidence="9" type="ORF">dsat_0705</name>
</gene>
<dbReference type="RefSeq" id="WP_020887402.1">
    <property type="nucleotide sequence ID" value="NZ_ATHI01000027.1"/>
</dbReference>
<dbReference type="AlphaFoldDB" id="S7UJ81"/>
<dbReference type="CDD" id="cd06225">
    <property type="entry name" value="HAMP"/>
    <property type="match status" value="1"/>
</dbReference>
<keyword evidence="10" id="KW-1185">Reference proteome</keyword>
<comment type="caution">
    <text evidence="9">The sequence shown here is derived from an EMBL/GenBank/DDBJ whole genome shotgun (WGS) entry which is preliminary data.</text>
</comment>
<accession>S7UJ81</accession>
<evidence type="ECO:0000259" key="8">
    <source>
        <dbReference type="PROSITE" id="PS50885"/>
    </source>
</evidence>
<organism evidence="9 10">
    <name type="scientific">Alkalidesulfovibrio alkalitolerans DSM 16529</name>
    <dbReference type="NCBI Taxonomy" id="1121439"/>
    <lineage>
        <taxon>Bacteria</taxon>
        <taxon>Pseudomonadati</taxon>
        <taxon>Thermodesulfobacteriota</taxon>
        <taxon>Desulfovibrionia</taxon>
        <taxon>Desulfovibrionales</taxon>
        <taxon>Desulfovibrionaceae</taxon>
        <taxon>Alkalidesulfovibrio</taxon>
    </lineage>
</organism>
<dbReference type="Gene3D" id="6.10.340.10">
    <property type="match status" value="1"/>
</dbReference>
<dbReference type="GO" id="GO:0007165">
    <property type="term" value="P:signal transduction"/>
    <property type="evidence" value="ECO:0007669"/>
    <property type="project" value="UniProtKB-KW"/>
</dbReference>
<sequence>MNIGDLRFRTKLGVGFGVIFVLFSIIMVVSYQSLDRLGRATDMNMRSVRVLNQAENIVTALLSKESGVRGFVITGNEAFLEPYVAGRRDYQIALAEIKRLTANYPEHQDRLAVLERDAEQWIANTAESQIAMRRQVNEGSMMFESLASVVARATGKHLMDEMRSLLVDIIADENARLDSRTSEVQRQEKLAESIIAYGGGATVGLGLLVAFAIGISIVRPMAKTLEFSQRVQDGDYDATLDIRQKDEIGKLADGLRAMVDSLKEKIREADRKSREAAAEAERAAAAMREAEEASQRAEEGRAAILEAAARLEEVVEIVTSSSEQLSAQVEQSSRGAEMQKDRAGETATAMEEMNATVLEVAKSAAQAAESADQAREQAQSGSEVVTQVVSAIGQVEEQAARLKGNMSGLGKQAEGIGQIMNVISDIADQTNLLALNAAIEAARAGDAGRGFAVVADEVRKLAEKTMAATKEVGEAINGIQQGTRQSISSVEQAADAIEQATALARTSGEALVEIVSLVETSADQVRAIATASEEQSSASEEINRAVEDINRISIETSDAMGQSAQAVSDLARQASELRKLIREMKQA</sequence>
<dbReference type="Pfam" id="PF05227">
    <property type="entry name" value="CHASE3"/>
    <property type="match status" value="1"/>
</dbReference>
<comment type="similarity">
    <text evidence="3">Belongs to the methyl-accepting chemotaxis (MCP) protein family.</text>
</comment>
<keyword evidence="6" id="KW-1133">Transmembrane helix</keyword>
<dbReference type="Proteomes" id="UP000014975">
    <property type="component" value="Unassembled WGS sequence"/>
</dbReference>
<dbReference type="GO" id="GO:0004888">
    <property type="term" value="F:transmembrane signaling receptor activity"/>
    <property type="evidence" value="ECO:0007669"/>
    <property type="project" value="InterPro"/>
</dbReference>
<evidence type="ECO:0000256" key="2">
    <source>
        <dbReference type="ARBA" id="ARBA00023224"/>
    </source>
</evidence>
<dbReference type="Pfam" id="PF00672">
    <property type="entry name" value="HAMP"/>
    <property type="match status" value="1"/>
</dbReference>
<dbReference type="PROSITE" id="PS50885">
    <property type="entry name" value="HAMP"/>
    <property type="match status" value="1"/>
</dbReference>
<dbReference type="InterPro" id="IPR004089">
    <property type="entry name" value="MCPsignal_dom"/>
</dbReference>
<evidence type="ECO:0000256" key="3">
    <source>
        <dbReference type="ARBA" id="ARBA00029447"/>
    </source>
</evidence>
<dbReference type="PRINTS" id="PR00260">
    <property type="entry name" value="CHEMTRNSDUCR"/>
</dbReference>
<feature type="domain" description="HAMP" evidence="8">
    <location>
        <begin position="215"/>
        <end position="267"/>
    </location>
</feature>
<dbReference type="InterPro" id="IPR004090">
    <property type="entry name" value="Chemotax_Me-accpt_rcpt"/>
</dbReference>
<feature type="domain" description="Methyl-accepting transducer" evidence="7">
    <location>
        <begin position="314"/>
        <end position="550"/>
    </location>
</feature>